<dbReference type="PANTHER" id="PTHR31639">
    <property type="entry name" value="F-BOX PROTEIN-LIKE"/>
    <property type="match status" value="1"/>
</dbReference>
<gene>
    <name evidence="4" type="ORF">MANES_02G062800v8</name>
</gene>
<name>A0A2C9WBC5_MANES</name>
<evidence type="ECO:0000313" key="5">
    <source>
        <dbReference type="Proteomes" id="UP000091857"/>
    </source>
</evidence>
<dbReference type="Proteomes" id="UP000091857">
    <property type="component" value="Chromosome 2"/>
</dbReference>
<evidence type="ECO:0008006" key="6">
    <source>
        <dbReference type="Google" id="ProtNLM"/>
    </source>
</evidence>
<dbReference type="InterPro" id="IPR055411">
    <property type="entry name" value="LRR_FXL15/At3g58940/PEG3-like"/>
</dbReference>
<dbReference type="InterPro" id="IPR032675">
    <property type="entry name" value="LRR_dom_sf"/>
</dbReference>
<proteinExistence type="predicted"/>
<feature type="domain" description="F-box" evidence="1">
    <location>
        <begin position="22"/>
        <end position="58"/>
    </location>
</feature>
<dbReference type="AlphaFoldDB" id="A0A2C9WBC5"/>
<feature type="domain" description="F-box/LRR-repeat protein 15/At3g58940/PEG3-like LRR" evidence="3">
    <location>
        <begin position="115"/>
        <end position="340"/>
    </location>
</feature>
<evidence type="ECO:0000313" key="4">
    <source>
        <dbReference type="EMBL" id="OAY57005.1"/>
    </source>
</evidence>
<comment type="caution">
    <text evidence="4">The sequence shown here is derived from an EMBL/GenBank/DDBJ whole genome shotgun (WGS) entry which is preliminary data.</text>
</comment>
<sequence length="432" mass="50000">MNNTRKHHKSTEMENQTKIDRISKLPWDVLDSILVHLPLREAARTSILSTKWRYKWTGLSQFVFDDKCISSSLSDKRARWVEIMKIINRVRSNHRGPIEKFKLAAYCCPTYSDFDQWIAFLTEKGIKELIIQDFSFTKRFKLPSSVFCCPKLSCLELFGCIVKLPALFKGFDCLRILKLSQVFIVSDTLESLICNCPVLERLTLLNIDNLDFVRIHNPNLKYLKLDSKFEDICFGYNPLLVSVDIRMVRMYGRTRPRCPEQRKDCNLVRVLGSLDGIDRLSLHGRFLEFLAIEDVPQKLPTMLNCLSALELKEVRFACLGDVMASISILRSSPNLKDLLITVDTSNEIYKPVMDFFTSQCLCDFYINQLKAVKIRGIVGTRTEWEFIKLLLARSPLLESMTIVRYRGERISESVLLQLERASEHVKFVSLTL</sequence>
<dbReference type="SUPFAM" id="SSF52047">
    <property type="entry name" value="RNI-like"/>
    <property type="match status" value="1"/>
</dbReference>
<dbReference type="SUPFAM" id="SSF81383">
    <property type="entry name" value="F-box domain"/>
    <property type="match status" value="1"/>
</dbReference>
<dbReference type="PANTHER" id="PTHR31639:SF278">
    <property type="entry name" value="F-BOX DOMAIN-CONTAINING PROTEIN"/>
    <property type="match status" value="1"/>
</dbReference>
<dbReference type="Pfam" id="PF24758">
    <property type="entry name" value="LRR_At5g56370"/>
    <property type="match status" value="1"/>
</dbReference>
<dbReference type="InterPro" id="IPR036047">
    <property type="entry name" value="F-box-like_dom_sf"/>
</dbReference>
<feature type="domain" description="FBD" evidence="2">
    <location>
        <begin position="367"/>
        <end position="402"/>
    </location>
</feature>
<reference evidence="5" key="1">
    <citation type="journal article" date="2016" name="Nat. Biotechnol.">
        <title>Sequencing wild and cultivated cassava and related species reveals extensive interspecific hybridization and genetic diversity.</title>
        <authorList>
            <person name="Bredeson J.V."/>
            <person name="Lyons J.B."/>
            <person name="Prochnik S.E."/>
            <person name="Wu G.A."/>
            <person name="Ha C.M."/>
            <person name="Edsinger-Gonzales E."/>
            <person name="Grimwood J."/>
            <person name="Schmutz J."/>
            <person name="Rabbi I.Y."/>
            <person name="Egesi C."/>
            <person name="Nauluvula P."/>
            <person name="Lebot V."/>
            <person name="Ndunguru J."/>
            <person name="Mkamilo G."/>
            <person name="Bart R.S."/>
            <person name="Setter T.L."/>
            <person name="Gleadow R.M."/>
            <person name="Kulakow P."/>
            <person name="Ferguson M.E."/>
            <person name="Rounsley S."/>
            <person name="Rokhsar D.S."/>
        </authorList>
    </citation>
    <scope>NUCLEOTIDE SEQUENCE [LARGE SCALE GENOMIC DNA]</scope>
    <source>
        <strain evidence="5">cv. AM560-2</strain>
    </source>
</reference>
<dbReference type="Gene3D" id="3.80.10.10">
    <property type="entry name" value="Ribonuclease Inhibitor"/>
    <property type="match status" value="1"/>
</dbReference>
<dbReference type="OrthoDB" id="629734at2759"/>
<dbReference type="Pfam" id="PF08387">
    <property type="entry name" value="FBD"/>
    <property type="match status" value="1"/>
</dbReference>
<dbReference type="InterPro" id="IPR001810">
    <property type="entry name" value="F-box_dom"/>
</dbReference>
<dbReference type="OMA" id="DDICLEH"/>
<dbReference type="STRING" id="3983.A0A2C9WBC5"/>
<accession>A0A2C9WBC5</accession>
<dbReference type="InterPro" id="IPR006566">
    <property type="entry name" value="FBD"/>
</dbReference>
<dbReference type="EMBL" id="CM004388">
    <property type="protein sequence ID" value="OAY57005.1"/>
    <property type="molecule type" value="Genomic_DNA"/>
</dbReference>
<evidence type="ECO:0000259" key="2">
    <source>
        <dbReference type="Pfam" id="PF08387"/>
    </source>
</evidence>
<evidence type="ECO:0000259" key="1">
    <source>
        <dbReference type="Pfam" id="PF00646"/>
    </source>
</evidence>
<dbReference type="Pfam" id="PF00646">
    <property type="entry name" value="F-box"/>
    <property type="match status" value="1"/>
</dbReference>
<organism evidence="4 5">
    <name type="scientific">Manihot esculenta</name>
    <name type="common">Cassava</name>
    <name type="synonym">Jatropha manihot</name>
    <dbReference type="NCBI Taxonomy" id="3983"/>
    <lineage>
        <taxon>Eukaryota</taxon>
        <taxon>Viridiplantae</taxon>
        <taxon>Streptophyta</taxon>
        <taxon>Embryophyta</taxon>
        <taxon>Tracheophyta</taxon>
        <taxon>Spermatophyta</taxon>
        <taxon>Magnoliopsida</taxon>
        <taxon>eudicotyledons</taxon>
        <taxon>Gunneridae</taxon>
        <taxon>Pentapetalae</taxon>
        <taxon>rosids</taxon>
        <taxon>fabids</taxon>
        <taxon>Malpighiales</taxon>
        <taxon>Euphorbiaceae</taxon>
        <taxon>Crotonoideae</taxon>
        <taxon>Manihoteae</taxon>
        <taxon>Manihot</taxon>
    </lineage>
</organism>
<dbReference type="Gramene" id="Manes.02G062800.2.v8.1">
    <property type="protein sequence ID" value="Manes.02G062800.2.v8.1.CDS"/>
    <property type="gene ID" value="Manes.02G062800.v8.1"/>
</dbReference>
<evidence type="ECO:0000259" key="3">
    <source>
        <dbReference type="Pfam" id="PF24758"/>
    </source>
</evidence>
<protein>
    <recommendedName>
        <fullName evidence="6">F-box domain-containing protein</fullName>
    </recommendedName>
</protein>
<keyword evidence="5" id="KW-1185">Reference proteome</keyword>
<dbReference type="Gramene" id="Manes.02G062800.1.v8.1">
    <property type="protein sequence ID" value="Manes.02G062800.1.v8.1.CDS"/>
    <property type="gene ID" value="Manes.02G062800.v8.1"/>
</dbReference>